<organism evidence="1 2">
    <name type="scientific">Bifidobacterium thermophilum RBL67</name>
    <dbReference type="NCBI Taxonomy" id="1254439"/>
    <lineage>
        <taxon>Bacteria</taxon>
        <taxon>Bacillati</taxon>
        <taxon>Actinomycetota</taxon>
        <taxon>Actinomycetes</taxon>
        <taxon>Bifidobacteriales</taxon>
        <taxon>Bifidobacteriaceae</taxon>
        <taxon>Bifidobacterium</taxon>
    </lineage>
</organism>
<keyword evidence="2" id="KW-1185">Reference proteome</keyword>
<dbReference type="HOGENOM" id="CLU_3115086_0_0_11"/>
<evidence type="ECO:0000313" key="1">
    <source>
        <dbReference type="EMBL" id="AGH40725.1"/>
    </source>
</evidence>
<reference evidence="1 2" key="1">
    <citation type="journal article" date="2013" name="Genome Announc.">
        <title>Complete Genome Sequence of the Probiotic Bifidobacterium thermophilum Strain RBL67.</title>
        <authorList>
            <person name="Jans C."/>
            <person name="Lacroix C."/>
            <person name="Follador R."/>
            <person name="Stevens M.J."/>
        </authorList>
    </citation>
    <scope>NUCLEOTIDE SEQUENCE [LARGE SCALE GENOMIC DNA]</scope>
    <source>
        <strain evidence="1 2">RBL67</strain>
    </source>
</reference>
<name>M4RBA1_9BIFI</name>
<proteinExistence type="predicted"/>
<protein>
    <submittedName>
        <fullName evidence="1">Uncharacterized protein</fullName>
    </submittedName>
</protein>
<dbReference type="EMBL" id="CP004346">
    <property type="protein sequence ID" value="AGH40725.1"/>
    <property type="molecule type" value="Genomic_DNA"/>
</dbReference>
<evidence type="ECO:0000313" key="2">
    <source>
        <dbReference type="Proteomes" id="UP000011835"/>
    </source>
</evidence>
<dbReference type="KEGG" id="btp:D805_0458"/>
<accession>M4RBA1</accession>
<dbReference type="AlphaFoldDB" id="M4RBA1"/>
<dbReference type="Proteomes" id="UP000011835">
    <property type="component" value="Chromosome"/>
</dbReference>
<gene>
    <name evidence="1" type="ORF">D805_0458</name>
</gene>
<sequence length="50" mass="5526">MFSSQWTFLIARFVVCSPETRADGHYMLFAGASSLSACPQYDTLYAKSIG</sequence>
<dbReference type="PATRIC" id="fig|1254439.12.peg.458"/>